<name>A0ABN9Q8K6_9DINO</name>
<dbReference type="EMBL" id="CAUYUJ010002736">
    <property type="protein sequence ID" value="CAK0802147.1"/>
    <property type="molecule type" value="Genomic_DNA"/>
</dbReference>
<evidence type="ECO:0000313" key="2">
    <source>
        <dbReference type="EMBL" id="CAK0802147.1"/>
    </source>
</evidence>
<protein>
    <recommendedName>
        <fullName evidence="4">PDZ domain-containing protein</fullName>
    </recommendedName>
</protein>
<feature type="region of interest" description="Disordered" evidence="1">
    <location>
        <begin position="123"/>
        <end position="177"/>
    </location>
</feature>
<comment type="caution">
    <text evidence="2">The sequence shown here is derived from an EMBL/GenBank/DDBJ whole genome shotgun (WGS) entry which is preliminary data.</text>
</comment>
<keyword evidence="3" id="KW-1185">Reference proteome</keyword>
<organism evidence="2 3">
    <name type="scientific">Prorocentrum cordatum</name>
    <dbReference type="NCBI Taxonomy" id="2364126"/>
    <lineage>
        <taxon>Eukaryota</taxon>
        <taxon>Sar</taxon>
        <taxon>Alveolata</taxon>
        <taxon>Dinophyceae</taxon>
        <taxon>Prorocentrales</taxon>
        <taxon>Prorocentraceae</taxon>
        <taxon>Prorocentrum</taxon>
    </lineage>
</organism>
<dbReference type="Proteomes" id="UP001189429">
    <property type="component" value="Unassembled WGS sequence"/>
</dbReference>
<gene>
    <name evidence="2" type="ORF">PCOR1329_LOCUS9756</name>
</gene>
<evidence type="ECO:0008006" key="4">
    <source>
        <dbReference type="Google" id="ProtNLM"/>
    </source>
</evidence>
<evidence type="ECO:0000256" key="1">
    <source>
        <dbReference type="SAM" id="MobiDB-lite"/>
    </source>
</evidence>
<reference evidence="2" key="1">
    <citation type="submission" date="2023-10" db="EMBL/GenBank/DDBJ databases">
        <authorList>
            <person name="Chen Y."/>
            <person name="Shah S."/>
            <person name="Dougan E. K."/>
            <person name="Thang M."/>
            <person name="Chan C."/>
        </authorList>
    </citation>
    <scope>NUCLEOTIDE SEQUENCE [LARGE SCALE GENOMIC DNA]</scope>
</reference>
<sequence>MKPGDRVVEVNGIRSDVLVKDECNQNKRLELVVRRQADGVLCGVPLLARPRAASSKDRRDSRTAGWNKLAQVVKGTAVAKALLALRRPLPLDQALSLTVPGPRAADAGGPARRLNLEELLSQQSLGAPSPQGPRPPSQESRRRAARRPRSDRPAAARTPTLPRRTPRPRPRLRRLEG</sequence>
<evidence type="ECO:0000313" key="3">
    <source>
        <dbReference type="Proteomes" id="UP001189429"/>
    </source>
</evidence>
<accession>A0ABN9Q8K6</accession>
<proteinExistence type="predicted"/>
<feature type="compositionally biased region" description="Basic residues" evidence="1">
    <location>
        <begin position="164"/>
        <end position="177"/>
    </location>
</feature>